<accession>A0A4Z1T515</accession>
<keyword evidence="3" id="KW-1185">Reference proteome</keyword>
<evidence type="ECO:0000313" key="2">
    <source>
        <dbReference type="EMBL" id="TNJ28177.1"/>
    </source>
</evidence>
<dbReference type="Gene3D" id="1.20.5.110">
    <property type="match status" value="1"/>
</dbReference>
<name>A0A4Z1T515_GIAMU</name>
<reference evidence="2 3" key="1">
    <citation type="submission" date="2019-05" db="EMBL/GenBank/DDBJ databases">
        <title>The compact genome of Giardia muris reveals important steps in the evolution of intestinal protozoan parasites.</title>
        <authorList>
            <person name="Xu F."/>
            <person name="Jimenez-Gonzalez A."/>
            <person name="Einarsson E."/>
            <person name="Astvaldsson A."/>
            <person name="Peirasmaki D."/>
            <person name="Eckmann L."/>
            <person name="Andersson J.O."/>
            <person name="Svard S.G."/>
            <person name="Jerlstrom-Hultqvist J."/>
        </authorList>
    </citation>
    <scope>NUCLEOTIDE SEQUENCE [LARGE SCALE GENOMIC DNA]</scope>
    <source>
        <strain evidence="2 3">Roberts-Thomson</strain>
    </source>
</reference>
<dbReference type="Proteomes" id="UP000315496">
    <property type="component" value="Chromosome 2"/>
</dbReference>
<keyword evidence="1" id="KW-0812">Transmembrane</keyword>
<keyword evidence="1" id="KW-1133">Transmembrane helix</keyword>
<gene>
    <name evidence="2" type="ORF">GMRT_15253</name>
</gene>
<sequence length="218" mass="24806">MGQSTLWSLLGVTPGVSTPVTQLTSDLLMARASLRAARASLRTTTRKNLLIPQLRPQLEQVRLILQAAPWRTLTGDARRYYGNIGHYLEQQLQQAESLLVTRQAETVRSAVRIDVEEQDATLVLQLKEPATQMQTGHITQTLEELGHLYRKAIGMLHADGQRLETIDSLFAETEEYASTANQYVSRAYKYARRYHKFVLIVLGLVLLWMLIRLCFRVI</sequence>
<dbReference type="EMBL" id="VDLU01000002">
    <property type="protein sequence ID" value="TNJ28177.1"/>
    <property type="molecule type" value="Genomic_DNA"/>
</dbReference>
<dbReference type="VEuPathDB" id="GiardiaDB:GMRT_15253"/>
<comment type="caution">
    <text evidence="2">The sequence shown here is derived from an EMBL/GenBank/DDBJ whole genome shotgun (WGS) entry which is preliminary data.</text>
</comment>
<evidence type="ECO:0000256" key="1">
    <source>
        <dbReference type="SAM" id="Phobius"/>
    </source>
</evidence>
<feature type="transmembrane region" description="Helical" evidence="1">
    <location>
        <begin position="197"/>
        <end position="215"/>
    </location>
</feature>
<protein>
    <submittedName>
        <fullName evidence="2">Uncharacterized protein</fullName>
    </submittedName>
</protein>
<organism evidence="2 3">
    <name type="scientific">Giardia muris</name>
    <dbReference type="NCBI Taxonomy" id="5742"/>
    <lineage>
        <taxon>Eukaryota</taxon>
        <taxon>Metamonada</taxon>
        <taxon>Diplomonadida</taxon>
        <taxon>Hexamitidae</taxon>
        <taxon>Giardiinae</taxon>
        <taxon>Giardia</taxon>
    </lineage>
</organism>
<proteinExistence type="predicted"/>
<keyword evidence="1" id="KW-0472">Membrane</keyword>
<evidence type="ECO:0000313" key="3">
    <source>
        <dbReference type="Proteomes" id="UP000315496"/>
    </source>
</evidence>
<dbReference type="AlphaFoldDB" id="A0A4Z1T515"/>